<dbReference type="GO" id="GO:0000403">
    <property type="term" value="F:Y-form DNA binding"/>
    <property type="evidence" value="ECO:0007669"/>
    <property type="project" value="TreeGrafter"/>
</dbReference>
<feature type="domain" description="Helicase C-terminal" evidence="3">
    <location>
        <begin position="276"/>
        <end position="436"/>
    </location>
</feature>
<accession>A0A5C3NTI9</accession>
<dbReference type="GO" id="GO:0061749">
    <property type="term" value="F:forked DNA-dependent helicase activity"/>
    <property type="evidence" value="ECO:0007669"/>
    <property type="project" value="TreeGrafter"/>
</dbReference>
<dbReference type="OrthoDB" id="270584at2759"/>
<keyword evidence="1" id="KW-0067">ATP-binding</keyword>
<evidence type="ECO:0000256" key="1">
    <source>
        <dbReference type="ARBA" id="ARBA00022806"/>
    </source>
</evidence>
<dbReference type="Gene3D" id="3.40.50.300">
    <property type="entry name" value="P-loop containing nucleotide triphosphate hydrolases"/>
    <property type="match status" value="2"/>
</dbReference>
<sequence length="683" mass="75704">MIVCLRNCRASATSLFSNPSHSKVVLRPYQEACLDACTEALKSGHSRIGVSLPTGSGKTTVFISLLSRIPSRNSEATRSLVLVSSIELAKQVAEQARIMCPLSTVEVEQGQKQSSGRADVTVATYQTLSRAGRLEKFDRAKLKVIVVDEAHHSASPSYRRILSRFAPEIKSPDEIRSPEGPSNDSEIIEPAHRVPIVGFTATFNRHDGLALGSVFERIVYHRSFLEMISEQWLCNVRFTCVRANFDLSQVKIARSGDFVEASLSQVIDTDTVNNLVLQTWYDKASGRKSTLIFCLNLAHIAHLTATFRNAGVDARYMYAGTSAKERKILLDDFKAGRFPVLINCGVLTEGADIPNIDCVILARPTRSPTMFSQMIGRGMRQSPETGKTDCLVVDFVGNTSRVAGVVCVPVLFGLDPSEVVDGATIDELKELAADPKSRETAPYDAVPTPKTVTYTDYEDPFSLVDGASGAPHITMSRNAWVGCGGDIYVLECLGQGYIRIEKVRGESGEAEWKAHYCSFLLDPWSASAMKIPPYARSRHVVTATTLYDAIRGSDAYAEKKVLPGPHATGLWRSAPWRRELATSHQKAFIRRRWRPPKVISLEETDGAKIEKQELRLRNLKKGEAANIITRLKHGAQKRYQTSLEKAVRQNVKEKKRQEKQKNDMSNFLLGEIDVDFRRPAAQS</sequence>
<evidence type="ECO:0000313" key="5">
    <source>
        <dbReference type="Proteomes" id="UP000305948"/>
    </source>
</evidence>
<dbReference type="GO" id="GO:0005759">
    <property type="term" value="C:mitochondrial matrix"/>
    <property type="evidence" value="ECO:0007669"/>
    <property type="project" value="TreeGrafter"/>
</dbReference>
<dbReference type="SMART" id="SM00487">
    <property type="entry name" value="DEXDc"/>
    <property type="match status" value="1"/>
</dbReference>
<dbReference type="Pfam" id="PF00271">
    <property type="entry name" value="Helicase_C"/>
    <property type="match status" value="1"/>
</dbReference>
<dbReference type="InterPro" id="IPR050742">
    <property type="entry name" value="Helicase_Restrict-Modif_Enz"/>
</dbReference>
<organism evidence="4 5">
    <name type="scientific">Heliocybe sulcata</name>
    <dbReference type="NCBI Taxonomy" id="5364"/>
    <lineage>
        <taxon>Eukaryota</taxon>
        <taxon>Fungi</taxon>
        <taxon>Dikarya</taxon>
        <taxon>Basidiomycota</taxon>
        <taxon>Agaricomycotina</taxon>
        <taxon>Agaricomycetes</taxon>
        <taxon>Gloeophyllales</taxon>
        <taxon>Gloeophyllaceae</taxon>
        <taxon>Heliocybe</taxon>
    </lineage>
</organism>
<dbReference type="PROSITE" id="PS51192">
    <property type="entry name" value="HELICASE_ATP_BIND_1"/>
    <property type="match status" value="1"/>
</dbReference>
<dbReference type="EMBL" id="ML213503">
    <property type="protein sequence ID" value="TFK57061.1"/>
    <property type="molecule type" value="Genomic_DNA"/>
</dbReference>
<dbReference type="CDD" id="cd18799">
    <property type="entry name" value="SF2_C_EcoAI-like"/>
    <property type="match status" value="1"/>
</dbReference>
<dbReference type="PANTHER" id="PTHR47396:SF1">
    <property type="entry name" value="ATP-DEPENDENT HELICASE IRC3-RELATED"/>
    <property type="match status" value="1"/>
</dbReference>
<dbReference type="Proteomes" id="UP000305948">
    <property type="component" value="Unassembled WGS sequence"/>
</dbReference>
<dbReference type="GO" id="GO:0032042">
    <property type="term" value="P:mitochondrial DNA metabolic process"/>
    <property type="evidence" value="ECO:0007669"/>
    <property type="project" value="TreeGrafter"/>
</dbReference>
<dbReference type="PANTHER" id="PTHR47396">
    <property type="entry name" value="TYPE I RESTRICTION ENZYME ECOKI R PROTEIN"/>
    <property type="match status" value="1"/>
</dbReference>
<keyword evidence="1" id="KW-0547">Nucleotide-binding</keyword>
<dbReference type="InterPro" id="IPR006935">
    <property type="entry name" value="Helicase/UvrB_N"/>
</dbReference>
<keyword evidence="1" id="KW-0347">Helicase</keyword>
<feature type="domain" description="Helicase ATP-binding" evidence="2">
    <location>
        <begin position="39"/>
        <end position="221"/>
    </location>
</feature>
<dbReference type="Pfam" id="PF04851">
    <property type="entry name" value="ResIII"/>
    <property type="match status" value="1"/>
</dbReference>
<protein>
    <submittedName>
        <fullName evidence="4">P-loop containing nucleoside triphosphate hydrolase protein</fullName>
    </submittedName>
</protein>
<proteinExistence type="predicted"/>
<gene>
    <name evidence="4" type="ORF">OE88DRAFT_1715834</name>
</gene>
<dbReference type="SMART" id="SM00490">
    <property type="entry name" value="HELICc"/>
    <property type="match status" value="1"/>
</dbReference>
<dbReference type="SUPFAM" id="SSF52540">
    <property type="entry name" value="P-loop containing nucleoside triphosphate hydrolases"/>
    <property type="match status" value="1"/>
</dbReference>
<dbReference type="GO" id="GO:0016787">
    <property type="term" value="F:hydrolase activity"/>
    <property type="evidence" value="ECO:0007669"/>
    <property type="project" value="UniProtKB-KW"/>
</dbReference>
<dbReference type="InterPro" id="IPR027417">
    <property type="entry name" value="P-loop_NTPase"/>
</dbReference>
<name>A0A5C3NTI9_9AGAM</name>
<evidence type="ECO:0000313" key="4">
    <source>
        <dbReference type="EMBL" id="TFK57061.1"/>
    </source>
</evidence>
<dbReference type="GO" id="GO:0005524">
    <property type="term" value="F:ATP binding"/>
    <property type="evidence" value="ECO:0007669"/>
    <property type="project" value="InterPro"/>
</dbReference>
<dbReference type="AlphaFoldDB" id="A0A5C3NTI9"/>
<dbReference type="InterPro" id="IPR014001">
    <property type="entry name" value="Helicase_ATP-bd"/>
</dbReference>
<dbReference type="GO" id="GO:0036121">
    <property type="term" value="F:double-stranded DNA helicase activity"/>
    <property type="evidence" value="ECO:0007669"/>
    <property type="project" value="TreeGrafter"/>
</dbReference>
<evidence type="ECO:0000259" key="2">
    <source>
        <dbReference type="PROSITE" id="PS51192"/>
    </source>
</evidence>
<dbReference type="STRING" id="5364.A0A5C3NTI9"/>
<evidence type="ECO:0000259" key="3">
    <source>
        <dbReference type="PROSITE" id="PS51194"/>
    </source>
</evidence>
<keyword evidence="4" id="KW-0378">Hydrolase</keyword>
<reference evidence="4 5" key="1">
    <citation type="journal article" date="2019" name="Nat. Ecol. Evol.">
        <title>Megaphylogeny resolves global patterns of mushroom evolution.</title>
        <authorList>
            <person name="Varga T."/>
            <person name="Krizsan K."/>
            <person name="Foldi C."/>
            <person name="Dima B."/>
            <person name="Sanchez-Garcia M."/>
            <person name="Sanchez-Ramirez S."/>
            <person name="Szollosi G.J."/>
            <person name="Szarkandi J.G."/>
            <person name="Papp V."/>
            <person name="Albert L."/>
            <person name="Andreopoulos W."/>
            <person name="Angelini C."/>
            <person name="Antonin V."/>
            <person name="Barry K.W."/>
            <person name="Bougher N.L."/>
            <person name="Buchanan P."/>
            <person name="Buyck B."/>
            <person name="Bense V."/>
            <person name="Catcheside P."/>
            <person name="Chovatia M."/>
            <person name="Cooper J."/>
            <person name="Damon W."/>
            <person name="Desjardin D."/>
            <person name="Finy P."/>
            <person name="Geml J."/>
            <person name="Haridas S."/>
            <person name="Hughes K."/>
            <person name="Justo A."/>
            <person name="Karasinski D."/>
            <person name="Kautmanova I."/>
            <person name="Kiss B."/>
            <person name="Kocsube S."/>
            <person name="Kotiranta H."/>
            <person name="LaButti K.M."/>
            <person name="Lechner B.E."/>
            <person name="Liimatainen K."/>
            <person name="Lipzen A."/>
            <person name="Lukacs Z."/>
            <person name="Mihaltcheva S."/>
            <person name="Morgado L.N."/>
            <person name="Niskanen T."/>
            <person name="Noordeloos M.E."/>
            <person name="Ohm R.A."/>
            <person name="Ortiz-Santana B."/>
            <person name="Ovrebo C."/>
            <person name="Racz N."/>
            <person name="Riley R."/>
            <person name="Savchenko A."/>
            <person name="Shiryaev A."/>
            <person name="Soop K."/>
            <person name="Spirin V."/>
            <person name="Szebenyi C."/>
            <person name="Tomsovsky M."/>
            <person name="Tulloss R.E."/>
            <person name="Uehling J."/>
            <person name="Grigoriev I.V."/>
            <person name="Vagvolgyi C."/>
            <person name="Papp T."/>
            <person name="Martin F.M."/>
            <person name="Miettinen O."/>
            <person name="Hibbett D.S."/>
            <person name="Nagy L.G."/>
        </authorList>
    </citation>
    <scope>NUCLEOTIDE SEQUENCE [LARGE SCALE GENOMIC DNA]</scope>
    <source>
        <strain evidence="4 5">OMC1185</strain>
    </source>
</reference>
<dbReference type="PROSITE" id="PS51194">
    <property type="entry name" value="HELICASE_CTER"/>
    <property type="match status" value="1"/>
</dbReference>
<dbReference type="GO" id="GO:0070125">
    <property type="term" value="P:mitochondrial translational elongation"/>
    <property type="evidence" value="ECO:0007669"/>
    <property type="project" value="TreeGrafter"/>
</dbReference>
<dbReference type="InterPro" id="IPR001650">
    <property type="entry name" value="Helicase_C-like"/>
</dbReference>
<keyword evidence="5" id="KW-1185">Reference proteome</keyword>